<evidence type="ECO:0000313" key="4">
    <source>
        <dbReference type="EMBL" id="CAJ1930507.1"/>
    </source>
</evidence>
<dbReference type="Proteomes" id="UP001189624">
    <property type="component" value="Chromosome 2"/>
</dbReference>
<dbReference type="EMBL" id="OY731399">
    <property type="protein sequence ID" value="CAJ1930507.1"/>
    <property type="molecule type" value="Genomic_DNA"/>
</dbReference>
<dbReference type="PROSITE" id="PS50961">
    <property type="entry name" value="HTH_LA"/>
    <property type="match status" value="1"/>
</dbReference>
<evidence type="ECO:0000256" key="1">
    <source>
        <dbReference type="ARBA" id="ARBA00022884"/>
    </source>
</evidence>
<dbReference type="Gene3D" id="1.10.10.10">
    <property type="entry name" value="Winged helix-like DNA-binding domain superfamily/Winged helix DNA-binding domain"/>
    <property type="match status" value="1"/>
</dbReference>
<evidence type="ECO:0000313" key="5">
    <source>
        <dbReference type="Proteomes" id="UP001189624"/>
    </source>
</evidence>
<evidence type="ECO:0000256" key="2">
    <source>
        <dbReference type="PROSITE-ProRule" id="PRU00332"/>
    </source>
</evidence>
<dbReference type="SMART" id="SM00715">
    <property type="entry name" value="LA"/>
    <property type="match status" value="1"/>
</dbReference>
<dbReference type="PANTHER" id="PTHR22792">
    <property type="entry name" value="LUPUS LA PROTEIN-RELATED"/>
    <property type="match status" value="1"/>
</dbReference>
<dbReference type="Gramene" id="rna-AYBTSS11_LOCUS4779">
    <property type="protein sequence ID" value="CAJ1930507.1"/>
    <property type="gene ID" value="gene-AYBTSS11_LOCUS4779"/>
</dbReference>
<accession>A0AA86SIA8</accession>
<organism evidence="4 5">
    <name type="scientific">Sphenostylis stenocarpa</name>
    <dbReference type="NCBI Taxonomy" id="92480"/>
    <lineage>
        <taxon>Eukaryota</taxon>
        <taxon>Viridiplantae</taxon>
        <taxon>Streptophyta</taxon>
        <taxon>Embryophyta</taxon>
        <taxon>Tracheophyta</taxon>
        <taxon>Spermatophyta</taxon>
        <taxon>Magnoliopsida</taxon>
        <taxon>eudicotyledons</taxon>
        <taxon>Gunneridae</taxon>
        <taxon>Pentapetalae</taxon>
        <taxon>rosids</taxon>
        <taxon>fabids</taxon>
        <taxon>Fabales</taxon>
        <taxon>Fabaceae</taxon>
        <taxon>Papilionoideae</taxon>
        <taxon>50 kb inversion clade</taxon>
        <taxon>NPAAA clade</taxon>
        <taxon>indigoferoid/millettioid clade</taxon>
        <taxon>Phaseoleae</taxon>
        <taxon>Sphenostylis</taxon>
    </lineage>
</organism>
<dbReference type="AlphaFoldDB" id="A0AA86SIA8"/>
<dbReference type="PANTHER" id="PTHR22792:SF132">
    <property type="entry name" value="LA-RELATED PROTEIN 1"/>
    <property type="match status" value="1"/>
</dbReference>
<dbReference type="CDD" id="cd07323">
    <property type="entry name" value="LAM"/>
    <property type="match status" value="1"/>
</dbReference>
<evidence type="ECO:0000259" key="3">
    <source>
        <dbReference type="PROSITE" id="PS50961"/>
    </source>
</evidence>
<dbReference type="InterPro" id="IPR006630">
    <property type="entry name" value="La_HTH"/>
</dbReference>
<dbReference type="InterPro" id="IPR036390">
    <property type="entry name" value="WH_DNA-bd_sf"/>
</dbReference>
<keyword evidence="1 2" id="KW-0694">RNA-binding</keyword>
<dbReference type="InterPro" id="IPR045180">
    <property type="entry name" value="La_dom_prot"/>
</dbReference>
<dbReference type="InterPro" id="IPR036388">
    <property type="entry name" value="WH-like_DNA-bd_sf"/>
</dbReference>
<gene>
    <name evidence="4" type="ORF">AYBTSS11_LOCUS4779</name>
</gene>
<dbReference type="GO" id="GO:0005737">
    <property type="term" value="C:cytoplasm"/>
    <property type="evidence" value="ECO:0007669"/>
    <property type="project" value="UniProtKB-ARBA"/>
</dbReference>
<dbReference type="GO" id="GO:0003723">
    <property type="term" value="F:RNA binding"/>
    <property type="evidence" value="ECO:0007669"/>
    <property type="project" value="UniProtKB-UniRule"/>
</dbReference>
<proteinExistence type="predicted"/>
<reference evidence="4" key="1">
    <citation type="submission" date="2023-10" db="EMBL/GenBank/DDBJ databases">
        <authorList>
            <person name="Domelevo Entfellner J.-B."/>
        </authorList>
    </citation>
    <scope>NUCLEOTIDE SEQUENCE</scope>
</reference>
<name>A0AA86SIA8_9FABA</name>
<keyword evidence="5" id="KW-1185">Reference proteome</keyword>
<protein>
    <recommendedName>
        <fullName evidence="3">HTH La-type RNA-binding domain-containing protein</fullName>
    </recommendedName>
</protein>
<feature type="domain" description="HTH La-type RNA-binding" evidence="3">
    <location>
        <begin position="1"/>
        <end position="57"/>
    </location>
</feature>
<dbReference type="SUPFAM" id="SSF46785">
    <property type="entry name" value="Winged helix' DNA-binding domain"/>
    <property type="match status" value="1"/>
</dbReference>
<sequence length="301" mass="33550">MDDQGWVPIKLIAGFNKVIYLTDNIQIILEAVRNSSAVEVQGDKIRRRNDWRRWIMPPPVQFPNATTLGEPDMLAEHVHNIALETSNYDGAGGLDFLSDTSQRRSTFGDLSSPLQLSTSEGTGQKAVAVDSEHLCINSGGMGRWVSINHTIFDAKGFVSVSVCIIIIEAEEKLEASLQHFLQVMLNKSDDDPNHTARYRILCHVMTQSIRGSNDFFGHGLMHVSNRHVLKTLWSASSWGSTMIEAAAHVTRVGVFLVTENNDIVHMKSFDGPYRVSSVGKQLTSCIEKMRLRVAIVHRISH</sequence>